<comment type="caution">
    <text evidence="22">The sequence shown here is derived from an EMBL/GenBank/DDBJ whole genome shotgun (WGS) entry which is preliminary data.</text>
</comment>
<feature type="domain" description="Glycoside hydrolase family 2 immunoglobulin-like beta-sandwich" evidence="17">
    <location>
        <begin position="223"/>
        <end position="328"/>
    </location>
</feature>
<comment type="subunit">
    <text evidence="5">Homodimer.</text>
</comment>
<evidence type="ECO:0000313" key="23">
    <source>
        <dbReference type="Proteomes" id="UP000256321"/>
    </source>
</evidence>
<feature type="domain" description="Mannosidase Ig/CBM-like" evidence="19">
    <location>
        <begin position="695"/>
        <end position="785"/>
    </location>
</feature>
<comment type="similarity">
    <text evidence="13">Belongs to the glycosyl hydrolase 2 family. Beta-mannosidase B subfamily.</text>
</comment>
<feature type="domain" description="Beta-mannosidase Ig-fold" evidence="18">
    <location>
        <begin position="789"/>
        <end position="865"/>
    </location>
</feature>
<evidence type="ECO:0000256" key="1">
    <source>
        <dbReference type="ARBA" id="ARBA00000829"/>
    </source>
</evidence>
<feature type="chain" id="PRO_5017560945" description="Beta-mannosidase B" evidence="16">
    <location>
        <begin position="25"/>
        <end position="877"/>
    </location>
</feature>
<evidence type="ECO:0000256" key="13">
    <source>
        <dbReference type="ARBA" id="ARBA00038429"/>
    </source>
</evidence>
<dbReference type="GO" id="GO:0005975">
    <property type="term" value="P:carbohydrate metabolic process"/>
    <property type="evidence" value="ECO:0007669"/>
    <property type="project" value="InterPro"/>
</dbReference>
<feature type="signal peptide" evidence="16">
    <location>
        <begin position="1"/>
        <end position="24"/>
    </location>
</feature>
<dbReference type="GO" id="GO:0006516">
    <property type="term" value="P:glycoprotein catabolic process"/>
    <property type="evidence" value="ECO:0007669"/>
    <property type="project" value="TreeGrafter"/>
</dbReference>
<evidence type="ECO:0000313" key="22">
    <source>
        <dbReference type="EMBL" id="RDU51132.1"/>
    </source>
</evidence>
<evidence type="ECO:0000256" key="2">
    <source>
        <dbReference type="ARBA" id="ARBA00004371"/>
    </source>
</evidence>
<evidence type="ECO:0000259" key="20">
    <source>
        <dbReference type="Pfam" id="PF22666"/>
    </source>
</evidence>
<dbReference type="Gene3D" id="2.60.40.10">
    <property type="entry name" value="Immunoglobulins"/>
    <property type="match status" value="3"/>
</dbReference>
<dbReference type="Gene3D" id="3.20.20.80">
    <property type="entry name" value="Glycosidases"/>
    <property type="match status" value="1"/>
</dbReference>
<comment type="pathway">
    <text evidence="4">Glycan metabolism; N-glycan degradation.</text>
</comment>
<evidence type="ECO:0000256" key="3">
    <source>
        <dbReference type="ARBA" id="ARBA00004613"/>
    </source>
</evidence>
<dbReference type="GO" id="GO:0004567">
    <property type="term" value="F:beta-mannosidase activity"/>
    <property type="evidence" value="ECO:0007669"/>
    <property type="project" value="UniProtKB-EC"/>
</dbReference>
<reference evidence="21 24" key="2">
    <citation type="submission" date="2020-08" db="EMBL/GenBank/DDBJ databases">
        <title>Genome public.</title>
        <authorList>
            <person name="Liu C."/>
            <person name="Sun Q."/>
        </authorList>
    </citation>
    <scope>NUCLEOTIDE SEQUENCE [LARGE SCALE GENOMIC DNA]</scope>
    <source>
        <strain evidence="21 24">426_9</strain>
    </source>
</reference>
<evidence type="ECO:0000259" key="17">
    <source>
        <dbReference type="Pfam" id="PF00703"/>
    </source>
</evidence>
<organism evidence="22 23">
    <name type="scientific">Parabacteroides acidifaciens</name>
    <dbReference type="NCBI Taxonomy" id="2290935"/>
    <lineage>
        <taxon>Bacteria</taxon>
        <taxon>Pseudomonadati</taxon>
        <taxon>Bacteroidota</taxon>
        <taxon>Bacteroidia</taxon>
        <taxon>Bacteroidales</taxon>
        <taxon>Tannerellaceae</taxon>
        <taxon>Parabacteroides</taxon>
    </lineage>
</organism>
<proteinExistence type="inferred from homology"/>
<evidence type="ECO:0000313" key="24">
    <source>
        <dbReference type="Proteomes" id="UP000629596"/>
    </source>
</evidence>
<dbReference type="InterPro" id="IPR013783">
    <property type="entry name" value="Ig-like_fold"/>
</dbReference>
<dbReference type="SUPFAM" id="SSF51445">
    <property type="entry name" value="(Trans)glycosidases"/>
    <property type="match status" value="1"/>
</dbReference>
<dbReference type="InterPro" id="IPR008979">
    <property type="entry name" value="Galactose-bd-like_sf"/>
</dbReference>
<evidence type="ECO:0000256" key="4">
    <source>
        <dbReference type="ARBA" id="ARBA00004740"/>
    </source>
</evidence>
<evidence type="ECO:0000313" key="21">
    <source>
        <dbReference type="EMBL" id="MBC8600183.1"/>
    </source>
</evidence>
<keyword evidence="24" id="KW-1185">Reference proteome</keyword>
<dbReference type="EC" id="3.2.1.25" evidence="6"/>
<keyword evidence="11" id="KW-0458">Lysosome</keyword>
<dbReference type="EMBL" id="QREV01000001">
    <property type="protein sequence ID" value="RDU51132.1"/>
    <property type="molecule type" value="Genomic_DNA"/>
</dbReference>
<dbReference type="InterPro" id="IPR054593">
    <property type="entry name" value="Beta-mannosidase-like_N2"/>
</dbReference>
<dbReference type="InterPro" id="IPR017853">
    <property type="entry name" value="GH"/>
</dbReference>
<evidence type="ECO:0000256" key="12">
    <source>
        <dbReference type="ARBA" id="ARBA00023295"/>
    </source>
</evidence>
<evidence type="ECO:0000256" key="15">
    <source>
        <dbReference type="ARBA" id="ARBA00041614"/>
    </source>
</evidence>
<keyword evidence="12" id="KW-0326">Glycosidase</keyword>
<dbReference type="InterPro" id="IPR006102">
    <property type="entry name" value="Ig-like_GH2"/>
</dbReference>
<evidence type="ECO:0000256" key="11">
    <source>
        <dbReference type="ARBA" id="ARBA00023228"/>
    </source>
</evidence>
<dbReference type="Pfam" id="PF22666">
    <property type="entry name" value="Glyco_hydro_2_N2"/>
    <property type="match status" value="1"/>
</dbReference>
<evidence type="ECO:0000256" key="10">
    <source>
        <dbReference type="ARBA" id="ARBA00023180"/>
    </source>
</evidence>
<name>A0A3D8HK29_9BACT</name>
<evidence type="ECO:0000256" key="6">
    <source>
        <dbReference type="ARBA" id="ARBA00012754"/>
    </source>
</evidence>
<evidence type="ECO:0000256" key="9">
    <source>
        <dbReference type="ARBA" id="ARBA00022801"/>
    </source>
</evidence>
<evidence type="ECO:0000256" key="16">
    <source>
        <dbReference type="SAM" id="SignalP"/>
    </source>
</evidence>
<dbReference type="SUPFAM" id="SSF49785">
    <property type="entry name" value="Galactose-binding domain-like"/>
    <property type="match status" value="1"/>
</dbReference>
<evidence type="ECO:0000256" key="8">
    <source>
        <dbReference type="ARBA" id="ARBA00022729"/>
    </source>
</evidence>
<keyword evidence="10" id="KW-0325">Glycoprotein</keyword>
<dbReference type="Pfam" id="PF17753">
    <property type="entry name" value="Ig_mannosidase"/>
    <property type="match status" value="1"/>
</dbReference>
<evidence type="ECO:0000256" key="7">
    <source>
        <dbReference type="ARBA" id="ARBA00022525"/>
    </source>
</evidence>
<reference evidence="22 23" key="1">
    <citation type="submission" date="2018-07" db="EMBL/GenBank/DDBJ databases">
        <title>Parabacteroides acidifaciens nov. sp., isolated from human feces.</title>
        <authorList>
            <person name="Wang Y.J."/>
        </authorList>
    </citation>
    <scope>NUCLEOTIDE SEQUENCE [LARGE SCALE GENOMIC DNA]</scope>
    <source>
        <strain evidence="22 23">426-9</strain>
    </source>
</reference>
<keyword evidence="7" id="KW-0964">Secreted</keyword>
<dbReference type="FunFam" id="3.20.20.80:FF:000050">
    <property type="entry name" value="Beta-mannosidase B"/>
    <property type="match status" value="1"/>
</dbReference>
<dbReference type="PANTHER" id="PTHR43730">
    <property type="entry name" value="BETA-MANNOSIDASE"/>
    <property type="match status" value="1"/>
</dbReference>
<dbReference type="AlphaFoldDB" id="A0A3D8HK29"/>
<keyword evidence="8 16" id="KW-0732">Signal</keyword>
<dbReference type="Gene3D" id="2.60.120.260">
    <property type="entry name" value="Galactose-binding domain-like"/>
    <property type="match status" value="1"/>
</dbReference>
<protein>
    <recommendedName>
        <fullName evidence="14">Beta-mannosidase B</fullName>
        <ecNumber evidence="6">3.2.1.25</ecNumber>
    </recommendedName>
    <alternativeName>
        <fullName evidence="15">Mannanase B</fullName>
    </alternativeName>
</protein>
<dbReference type="Pfam" id="PF00703">
    <property type="entry name" value="Glyco_hydro_2"/>
    <property type="match status" value="1"/>
</dbReference>
<dbReference type="InterPro" id="IPR050887">
    <property type="entry name" value="Beta-mannosidase_GH2"/>
</dbReference>
<comment type="subcellular location">
    <subcellularLocation>
        <location evidence="2">Lysosome</location>
    </subcellularLocation>
    <subcellularLocation>
        <location evidence="3">Secreted</location>
    </subcellularLocation>
</comment>
<dbReference type="GO" id="GO:0005576">
    <property type="term" value="C:extracellular region"/>
    <property type="evidence" value="ECO:0007669"/>
    <property type="project" value="UniProtKB-SubCell"/>
</dbReference>
<dbReference type="Proteomes" id="UP000629596">
    <property type="component" value="Unassembled WGS sequence"/>
</dbReference>
<dbReference type="FunFam" id="2.60.120.260:FF:000060">
    <property type="entry name" value="Probable beta-mannosidase"/>
    <property type="match status" value="1"/>
</dbReference>
<feature type="domain" description="Beta-mannosidase-like galactose-binding" evidence="20">
    <location>
        <begin position="36"/>
        <end position="213"/>
    </location>
</feature>
<dbReference type="InterPro" id="IPR036156">
    <property type="entry name" value="Beta-gal/glucu_dom_sf"/>
</dbReference>
<accession>A0A3D8HK29</accession>
<comment type="catalytic activity">
    <reaction evidence="1">
        <text>Hydrolysis of terminal, non-reducing beta-D-mannose residues in beta-D-mannosides.</text>
        <dbReference type="EC" id="3.2.1.25"/>
    </reaction>
</comment>
<dbReference type="GO" id="GO:0005764">
    <property type="term" value="C:lysosome"/>
    <property type="evidence" value="ECO:0007669"/>
    <property type="project" value="UniProtKB-SubCell"/>
</dbReference>
<dbReference type="EMBL" id="JACRTI010000001">
    <property type="protein sequence ID" value="MBC8600183.1"/>
    <property type="molecule type" value="Genomic_DNA"/>
</dbReference>
<dbReference type="InterPro" id="IPR041625">
    <property type="entry name" value="Beta-mannosidase_Ig"/>
</dbReference>
<evidence type="ECO:0000256" key="14">
    <source>
        <dbReference type="ARBA" id="ARBA00041069"/>
    </source>
</evidence>
<dbReference type="Proteomes" id="UP000256321">
    <property type="component" value="Unassembled WGS sequence"/>
</dbReference>
<dbReference type="PANTHER" id="PTHR43730:SF1">
    <property type="entry name" value="BETA-MANNOSIDASE"/>
    <property type="match status" value="1"/>
</dbReference>
<dbReference type="RefSeq" id="WP_115497726.1">
    <property type="nucleotide sequence ID" value="NZ_JACRTI010000001.1"/>
</dbReference>
<dbReference type="InterPro" id="IPR041447">
    <property type="entry name" value="Mannosidase_ig"/>
</dbReference>
<gene>
    <name evidence="22" type="ORF">DWU89_00430</name>
    <name evidence="21" type="ORF">H8784_00425</name>
</gene>
<evidence type="ECO:0000259" key="19">
    <source>
        <dbReference type="Pfam" id="PF17786"/>
    </source>
</evidence>
<evidence type="ECO:0000256" key="5">
    <source>
        <dbReference type="ARBA" id="ARBA00011738"/>
    </source>
</evidence>
<keyword evidence="9 22" id="KW-0378">Hydrolase</keyword>
<evidence type="ECO:0000259" key="18">
    <source>
        <dbReference type="Pfam" id="PF17753"/>
    </source>
</evidence>
<sequence>MRYKTIASALALASALVVAVPAMADGVSEQNIDSGWTFKQVRGNNWYPATVPGVVHTDLMDNGIIEDPFYRLNERGVQWVDKEDWEYKTTLDVAPNVFDKDNIDLDFKGLDTYADVYLNDSCILKANNMFREWLIPVKGLLKRDGNELRIYFHSPIKMDIPNFDALKHPIEAGNDQSENGGVFDKKVSVFARKAGYHYGWDWGPRLVTSGIWRPAYLIGWNDARIDNVQYIQEKVNAKRAEIKTRVEIIADKEGEATLTLKAGGIRETWTKTAHVKKGKNLIETDLVVRNPKLWWSNGLGEAHLYPFTATVTMDGKVADADTTNIGIRSLRVVRDKDKDGTTFYFELNGKPVFAKGANYIPQDNFLPRVTPERYEKTILDAVNANMNMLRVWGGGIYENDLFYDLCDRYGILVWQDFMFACSTYPMTPERLENIRQEAIDNVVRLRNHPCIAIWCGNNENHTAWFNWGWMQKYEKLGVLEEMRKDDKELFHKLLPEVVKEYDPTAFYLPSSPYGGDPDAKCESGKENWNPNGDAHYWGVWHAKDSIANYNKIRARFFSEYGFQSFPEYQSILKYAPEERDHDIYSEVMMAHQRAGSHANGLIEWYLLNEYRKPKDFPNFLYMGQLLQGDAIKTAIEAHRRMMPYNMGTLFWQHNDCWPVASWSSRDYYGRWKAQHYFAKKAFRDILVSPIAEDGILNIYIVSDRLQATKGLLDVRVMDLKGNVLFEQKKNVTLPANTSKIQFSAPVESVLGGKKTNEVVVNARFTENGKDGEVITNNYFFDRYKDIDFPKADIQMTSVPSGDGYDVTVSSDVFARGVFLSIDGIDNFFSDNYFDLLPGEPVTIHVTTRLDKASFDKQLRSESIVDAISIYPKQPSGQ</sequence>
<dbReference type="Pfam" id="PF17786">
    <property type="entry name" value="Mannosidase_ig"/>
    <property type="match status" value="1"/>
</dbReference>
<dbReference type="SUPFAM" id="SSF49303">
    <property type="entry name" value="beta-Galactosidase/glucuronidase domain"/>
    <property type="match status" value="3"/>
</dbReference>